<dbReference type="InterPro" id="IPR058441">
    <property type="entry name" value="DUF8128"/>
</dbReference>
<proteinExistence type="predicted"/>
<protein>
    <submittedName>
        <fullName evidence="4">Uncharacterized protein</fullName>
    </submittedName>
</protein>
<feature type="domain" description="DUF8128" evidence="3">
    <location>
        <begin position="90"/>
        <end position="348"/>
    </location>
</feature>
<evidence type="ECO:0000259" key="3">
    <source>
        <dbReference type="Pfam" id="PF26449"/>
    </source>
</evidence>
<dbReference type="EMBL" id="MHJG01000003">
    <property type="protein sequence ID" value="OGY64416.1"/>
    <property type="molecule type" value="Genomic_DNA"/>
</dbReference>
<keyword evidence="1" id="KW-0812">Transmembrane</keyword>
<dbReference type="InterPro" id="IPR002789">
    <property type="entry name" value="HerA_central"/>
</dbReference>
<evidence type="ECO:0000313" key="4">
    <source>
        <dbReference type="EMBL" id="OGY64416.1"/>
    </source>
</evidence>
<dbReference type="InterPro" id="IPR027417">
    <property type="entry name" value="P-loop_NTPase"/>
</dbReference>
<sequence>MDILFIGYLAATVLIIGWAAFWIAQKIRRRYFLNTLKLRLLLVKLPQKSGSENESKEEPLKEINLTAQLLSSLAGLKIPFSLEAAVHGIGEEIHFYLSVPAENIQFASRQIQGLWNDAYVEETDDYNIFNHQDVSQGVFLKQKESYVLPIRTYEEANLDTFLPILSNFSKIQEIGEGAAIQVLVKPAPKLFKKSAESFIYQLKKGAKLEDVLKGNKMITLKDVSAALKGKKPDEQQPAKPVLDEEAIKALEKKLAKQVFAVNVRLIVSAQNQPKAEEMLNSLAGSFEQFQAPLRNGIKIIKPRDSKKLIFKYIFREFDNSQQMVLGSDEVASLFHFPTSGTGIPKIKWLKSREAAPPANLLKDGVLIGESSYRGERRPVYISDEDRRRHIYIVGQTGTGKSNLMVNMAVSDIKKGKGVAVIDPHGDLIDSILGLIPAERLEEVIIFDPGDLERPLGLNMLEYDFSRPEEKTFIVNEMQGIFNKLFSEETMGPMFEQYMRNALLLLMEDAKNEPATLADVPRIFTDSEYRGKKLSRCQNPAVKDFWEREAVMAGGEASLQNITPYITSKFNNFIANDYLRPIISQPKSAFRFREAMDSGKILLVNLSKGRIGDINASLLGMIITGKLLMAALSRVDTPQENRRDFNLFIDEFQNFTTDSIGIILSEARKYRLNLVVAHQFIAQLPDKIRDAVFGNVGSKIIFRIGVKDTEMLEKEFEPTFNKNDLVNIDNFNAYAKLLINGETVKPFNIKTLPSPKGNSDMAMRLKEQSRLKYGLRRE</sequence>
<organism evidence="4 5">
    <name type="scientific">Candidatus Harrisonbacteria bacterium RIFCSPHIGHO2_02_FULL_42_16</name>
    <dbReference type="NCBI Taxonomy" id="1798404"/>
    <lineage>
        <taxon>Bacteria</taxon>
        <taxon>Candidatus Harrisoniibacteriota</taxon>
    </lineage>
</organism>
<dbReference type="Gene3D" id="3.40.50.300">
    <property type="entry name" value="P-loop containing nucleotide triphosphate hydrolases"/>
    <property type="match status" value="2"/>
</dbReference>
<reference evidence="4 5" key="1">
    <citation type="journal article" date="2016" name="Nat. Commun.">
        <title>Thousands of microbial genomes shed light on interconnected biogeochemical processes in an aquifer system.</title>
        <authorList>
            <person name="Anantharaman K."/>
            <person name="Brown C.T."/>
            <person name="Hug L.A."/>
            <person name="Sharon I."/>
            <person name="Castelle C.J."/>
            <person name="Probst A.J."/>
            <person name="Thomas B.C."/>
            <person name="Singh A."/>
            <person name="Wilkins M.J."/>
            <person name="Karaoz U."/>
            <person name="Brodie E.L."/>
            <person name="Williams K.H."/>
            <person name="Hubbard S.S."/>
            <person name="Banfield J.F."/>
        </authorList>
    </citation>
    <scope>NUCLEOTIDE SEQUENCE [LARGE SCALE GENOMIC DNA]</scope>
</reference>
<dbReference type="AlphaFoldDB" id="A0A1G1ZJX8"/>
<dbReference type="Pfam" id="PF01935">
    <property type="entry name" value="DUF87"/>
    <property type="match status" value="1"/>
</dbReference>
<dbReference type="InterPro" id="IPR051162">
    <property type="entry name" value="T4SS_component"/>
</dbReference>
<name>A0A1G1ZJX8_9BACT</name>
<dbReference type="PANTHER" id="PTHR30121:SF11">
    <property type="entry name" value="AAA+ ATPASE DOMAIN-CONTAINING PROTEIN"/>
    <property type="match status" value="1"/>
</dbReference>
<feature type="domain" description="Helicase HerA central" evidence="2">
    <location>
        <begin position="375"/>
        <end position="429"/>
    </location>
</feature>
<accession>A0A1G1ZJX8</accession>
<evidence type="ECO:0000313" key="5">
    <source>
        <dbReference type="Proteomes" id="UP000177960"/>
    </source>
</evidence>
<gene>
    <name evidence="4" type="ORF">A3B92_02705</name>
</gene>
<dbReference type="PANTHER" id="PTHR30121">
    <property type="entry name" value="UNCHARACTERIZED PROTEIN YJGR-RELATED"/>
    <property type="match status" value="1"/>
</dbReference>
<dbReference type="CDD" id="cd01127">
    <property type="entry name" value="TrwB_TraG_TraD_VirD4"/>
    <property type="match status" value="1"/>
</dbReference>
<dbReference type="Pfam" id="PF26449">
    <property type="entry name" value="DUF8128"/>
    <property type="match status" value="1"/>
</dbReference>
<comment type="caution">
    <text evidence="4">The sequence shown here is derived from an EMBL/GenBank/DDBJ whole genome shotgun (WGS) entry which is preliminary data.</text>
</comment>
<keyword evidence="1" id="KW-1133">Transmembrane helix</keyword>
<dbReference type="Proteomes" id="UP000177960">
    <property type="component" value="Unassembled WGS sequence"/>
</dbReference>
<evidence type="ECO:0000256" key="1">
    <source>
        <dbReference type="SAM" id="Phobius"/>
    </source>
</evidence>
<keyword evidence="1" id="KW-0472">Membrane</keyword>
<feature type="transmembrane region" description="Helical" evidence="1">
    <location>
        <begin position="6"/>
        <end position="24"/>
    </location>
</feature>
<dbReference type="STRING" id="1798404.A3B92_02705"/>
<dbReference type="SUPFAM" id="SSF52540">
    <property type="entry name" value="P-loop containing nucleoside triphosphate hydrolases"/>
    <property type="match status" value="1"/>
</dbReference>
<evidence type="ECO:0000259" key="2">
    <source>
        <dbReference type="Pfam" id="PF01935"/>
    </source>
</evidence>